<evidence type="ECO:0000313" key="2">
    <source>
        <dbReference type="Proteomes" id="UP000318199"/>
    </source>
</evidence>
<accession>A0A562ZQQ8</accession>
<proteinExistence type="predicted"/>
<sequence length="306" mass="33044">MSASGTSPPKPPATAGSLAGAAYRLLVTTSAGHVQQVAKLAADVASFAALGEDSRLPEAVETLQAGVDAMRLGAADPQTGWLARASGKDRDARGNVAAQCLQFESERDQVEAEAREVLGRWDAHAAAARRMLVEFVVEVQALERTLVTAAKLLRDMKRAMRKERTLADTGVAHLELQAMGERAEAIHARLRLYEAVPRTAHQVHRLAQDITSRRAALATVLQNDLTRHADRFHERLQRLQAVAPGPARPAAGDALELAEEGRKNLQMWLAQTSSTCIRLQHLEHQAAHTIAKLRERAAAALASTPS</sequence>
<reference evidence="1 2" key="1">
    <citation type="submission" date="2019-07" db="EMBL/GenBank/DDBJ databases">
        <title>Caenimonas sedimenti sp. nov., isolated from activated sludge.</title>
        <authorList>
            <person name="Xu J."/>
        </authorList>
    </citation>
    <scope>NUCLEOTIDE SEQUENCE [LARGE SCALE GENOMIC DNA]</scope>
    <source>
        <strain evidence="1 2">HX-9-20</strain>
    </source>
</reference>
<dbReference type="Proteomes" id="UP000318199">
    <property type="component" value="Unassembled WGS sequence"/>
</dbReference>
<name>A0A562ZQQ8_9BURK</name>
<dbReference type="AlphaFoldDB" id="A0A562ZQQ8"/>
<organism evidence="1 2">
    <name type="scientific">Caenimonas sedimenti</name>
    <dbReference type="NCBI Taxonomy" id="2596921"/>
    <lineage>
        <taxon>Bacteria</taxon>
        <taxon>Pseudomonadati</taxon>
        <taxon>Pseudomonadota</taxon>
        <taxon>Betaproteobacteria</taxon>
        <taxon>Burkholderiales</taxon>
        <taxon>Comamonadaceae</taxon>
        <taxon>Caenimonas</taxon>
    </lineage>
</organism>
<dbReference type="EMBL" id="VOBQ01000011">
    <property type="protein sequence ID" value="TWO70638.1"/>
    <property type="molecule type" value="Genomic_DNA"/>
</dbReference>
<dbReference type="RefSeq" id="WP_145893630.1">
    <property type="nucleotide sequence ID" value="NZ_VOBQ01000011.1"/>
</dbReference>
<evidence type="ECO:0000313" key="1">
    <source>
        <dbReference type="EMBL" id="TWO70638.1"/>
    </source>
</evidence>
<keyword evidence="2" id="KW-1185">Reference proteome</keyword>
<protein>
    <submittedName>
        <fullName evidence="1">Uncharacterized protein</fullName>
    </submittedName>
</protein>
<gene>
    <name evidence="1" type="ORF">FN976_13850</name>
</gene>
<comment type="caution">
    <text evidence="1">The sequence shown here is derived from an EMBL/GenBank/DDBJ whole genome shotgun (WGS) entry which is preliminary data.</text>
</comment>